<dbReference type="Gene3D" id="3.40.390.10">
    <property type="entry name" value="Collagenase (Catalytic Domain)"/>
    <property type="match status" value="1"/>
</dbReference>
<evidence type="ECO:0000313" key="2">
    <source>
        <dbReference type="EMBL" id="KXK58996.1"/>
    </source>
</evidence>
<evidence type="ECO:0000313" key="3">
    <source>
        <dbReference type="Proteomes" id="UP000070620"/>
    </source>
</evidence>
<dbReference type="Pfam" id="PF09471">
    <property type="entry name" value="Peptidase_M64"/>
    <property type="match status" value="1"/>
</dbReference>
<keyword evidence="3" id="KW-1185">Reference proteome</keyword>
<gene>
    <name evidence="2" type="ORF">AWW66_26705</name>
</gene>
<feature type="region of interest" description="Disordered" evidence="1">
    <location>
        <begin position="102"/>
        <end position="122"/>
    </location>
</feature>
<protein>
    <recommendedName>
        <fullName evidence="4">Peptidase M64</fullName>
    </recommendedName>
</protein>
<sequence>MVAGLLSVTAGPATGATADGTPLPLPDPKVHSIQVTGPPAERLNLILLGDGYQWDQQKLFLEDVDRNLAVMWATEPFRTYRNYMNVYAVEIASIDHGVRCDPDGRVRHPDGAVRDTGEREGPINTKNTALRMIYQDGCNDPLSRGTVYGGAPVDCASYAAYYPAGVNPCETGNQAHNRIIDTYVAPVLGIPRTSQNVQTLAIFNTFTYGGIGGTNATTSGGSPQGPLISLHEIGHSLGTLVDEYPYSSRDVVRPCYTGNEPSSFHHTIRSAGQLVADEHKWWRWVGEESLSGGTIGAHEGGGMYPCGQRRPSEHSMMRWIGFDFDQIGLEHMVARVTGMRNSGQMNVRHTPLGTVASDSVLWVETGQPRHHELRVTWRVGGPEGTVLDTHNSRDLDLGALDLPAGTVVHVEVRDPVGPDGIDWVRNPSTSNTATNSGYNGPRFVQTRQWTVGETTATPSAPEATITGATMNTQPVAGDEIVYVRTNHPSDRAVQVTWSLNGTTVANPHNSRNLDLGALKLAPGTHTLVATVTDPADPGGVSDRMEWTVDNALPTAPRTLSKPLTTLAGGGEHPVYFDGWDMWLDPTDDQTGYDESRYVVGQLRLNKQGWYNYFGFPEKPMPDSPFEFRHSGTDVKALTYGNLGTGGLSKAAFEQHLPDDHPSGGFVPGFGTHLVEHRAIDAAGNVGTPSAYRATVLPGSSPDCTRTLTGAQRGLEVTSGVTCLTGAQINGGVTVRPGASLVVTDSVVNGGLTATGAEAVQVFGSIMNSPTRITGTSRDVTIAGSTFNGGLTLTDNVQVTANERFSRLAGEYGPVLVGNRVNGTVSCTGNSAAAKDFGAPNTVTGAKRGDCAAL</sequence>
<dbReference type="Proteomes" id="UP000070620">
    <property type="component" value="Unassembled WGS sequence"/>
</dbReference>
<dbReference type="AlphaFoldDB" id="A0A136PKX2"/>
<proteinExistence type="predicted"/>
<dbReference type="GO" id="GO:0008237">
    <property type="term" value="F:metallopeptidase activity"/>
    <property type="evidence" value="ECO:0007669"/>
    <property type="project" value="InterPro"/>
</dbReference>
<dbReference type="EMBL" id="LRQV01000139">
    <property type="protein sequence ID" value="KXK58996.1"/>
    <property type="molecule type" value="Genomic_DNA"/>
</dbReference>
<comment type="caution">
    <text evidence="2">The sequence shown here is derived from an EMBL/GenBank/DDBJ whole genome shotgun (WGS) entry which is preliminary data.</text>
</comment>
<accession>A0A136PKX2</accession>
<organism evidence="2 3">
    <name type="scientific">Micromonospora rosaria</name>
    <dbReference type="NCBI Taxonomy" id="47874"/>
    <lineage>
        <taxon>Bacteria</taxon>
        <taxon>Bacillati</taxon>
        <taxon>Actinomycetota</taxon>
        <taxon>Actinomycetes</taxon>
        <taxon>Micromonosporales</taxon>
        <taxon>Micromonosporaceae</taxon>
        <taxon>Micromonospora</taxon>
    </lineage>
</organism>
<dbReference type="InterPro" id="IPR019026">
    <property type="entry name" value="Peptidase_M64_IgA"/>
</dbReference>
<feature type="compositionally biased region" description="Basic and acidic residues" evidence="1">
    <location>
        <begin position="102"/>
        <end position="121"/>
    </location>
</feature>
<name>A0A136PKX2_9ACTN</name>
<dbReference type="InterPro" id="IPR024079">
    <property type="entry name" value="MetalloPept_cat_dom_sf"/>
</dbReference>
<reference evidence="2 3" key="1">
    <citation type="submission" date="2016-01" db="EMBL/GenBank/DDBJ databases">
        <title>Whole genome sequence and analysis of Micromonospora rosaria DSM 803, which can produce antibacterial substance rosamicin.</title>
        <authorList>
            <person name="Yang H."/>
            <person name="He X."/>
            <person name="Zhu D."/>
        </authorList>
    </citation>
    <scope>NUCLEOTIDE SEQUENCE [LARGE SCALE GENOMIC DNA]</scope>
    <source>
        <strain evidence="2 3">DSM 803</strain>
    </source>
</reference>
<evidence type="ECO:0008006" key="4">
    <source>
        <dbReference type="Google" id="ProtNLM"/>
    </source>
</evidence>
<evidence type="ECO:0000256" key="1">
    <source>
        <dbReference type="SAM" id="MobiDB-lite"/>
    </source>
</evidence>